<proteinExistence type="predicted"/>
<organism evidence="1 2">
    <name type="scientific">Anisodus tanguticus</name>
    <dbReference type="NCBI Taxonomy" id="243964"/>
    <lineage>
        <taxon>Eukaryota</taxon>
        <taxon>Viridiplantae</taxon>
        <taxon>Streptophyta</taxon>
        <taxon>Embryophyta</taxon>
        <taxon>Tracheophyta</taxon>
        <taxon>Spermatophyta</taxon>
        <taxon>Magnoliopsida</taxon>
        <taxon>eudicotyledons</taxon>
        <taxon>Gunneridae</taxon>
        <taxon>Pentapetalae</taxon>
        <taxon>asterids</taxon>
        <taxon>lamiids</taxon>
        <taxon>Solanales</taxon>
        <taxon>Solanaceae</taxon>
        <taxon>Solanoideae</taxon>
        <taxon>Hyoscyameae</taxon>
        <taxon>Anisodus</taxon>
    </lineage>
</organism>
<evidence type="ECO:0000313" key="2">
    <source>
        <dbReference type="Proteomes" id="UP001291623"/>
    </source>
</evidence>
<dbReference type="Proteomes" id="UP001291623">
    <property type="component" value="Unassembled WGS sequence"/>
</dbReference>
<gene>
    <name evidence="1" type="ORF">RND71_036839</name>
</gene>
<sequence length="101" mass="11742">MTYIAVVPVIARYSMDPTTPEEKKRHIIHSLSKTLSIAFRETREFIFWSRSLPKGSVDSIIGELLQMRWFMRFVKELLCGFGEAYTNKFSYGSSHLFSQAQ</sequence>
<evidence type="ECO:0000313" key="1">
    <source>
        <dbReference type="EMBL" id="KAK4343745.1"/>
    </source>
</evidence>
<dbReference type="EMBL" id="JAVYJV010000020">
    <property type="protein sequence ID" value="KAK4343745.1"/>
    <property type="molecule type" value="Genomic_DNA"/>
</dbReference>
<comment type="caution">
    <text evidence="1">The sequence shown here is derived from an EMBL/GenBank/DDBJ whole genome shotgun (WGS) entry which is preliminary data.</text>
</comment>
<name>A0AAE1R1R4_9SOLA</name>
<dbReference type="AlphaFoldDB" id="A0AAE1R1R4"/>
<reference evidence="1" key="1">
    <citation type="submission" date="2023-12" db="EMBL/GenBank/DDBJ databases">
        <title>Genome assembly of Anisodus tanguticus.</title>
        <authorList>
            <person name="Wang Y.-J."/>
        </authorList>
    </citation>
    <scope>NUCLEOTIDE SEQUENCE</scope>
    <source>
        <strain evidence="1">KB-2021</strain>
        <tissue evidence="1">Leaf</tissue>
    </source>
</reference>
<protein>
    <submittedName>
        <fullName evidence="1">Uncharacterized protein</fullName>
    </submittedName>
</protein>
<keyword evidence="2" id="KW-1185">Reference proteome</keyword>
<accession>A0AAE1R1R4</accession>